<evidence type="ECO:0000313" key="2">
    <source>
        <dbReference type="Proteomes" id="UP001149079"/>
    </source>
</evidence>
<dbReference type="GeneID" id="81401950"/>
<keyword evidence="2" id="KW-1185">Reference proteome</keyword>
<proteinExistence type="predicted"/>
<organism evidence="1 2">
    <name type="scientific">Penicillium bovifimosum</name>
    <dbReference type="NCBI Taxonomy" id="126998"/>
    <lineage>
        <taxon>Eukaryota</taxon>
        <taxon>Fungi</taxon>
        <taxon>Dikarya</taxon>
        <taxon>Ascomycota</taxon>
        <taxon>Pezizomycotina</taxon>
        <taxon>Eurotiomycetes</taxon>
        <taxon>Eurotiomycetidae</taxon>
        <taxon>Eurotiales</taxon>
        <taxon>Aspergillaceae</taxon>
        <taxon>Penicillium</taxon>
    </lineage>
</organism>
<protein>
    <submittedName>
        <fullName evidence="1">Uncharacterized protein</fullName>
    </submittedName>
</protein>
<name>A0A9W9L9A2_9EURO</name>
<dbReference type="Proteomes" id="UP001149079">
    <property type="component" value="Unassembled WGS sequence"/>
</dbReference>
<evidence type="ECO:0000313" key="1">
    <source>
        <dbReference type="EMBL" id="KAJ5143249.1"/>
    </source>
</evidence>
<comment type="caution">
    <text evidence="1">The sequence shown here is derived from an EMBL/GenBank/DDBJ whole genome shotgun (WGS) entry which is preliminary data.</text>
</comment>
<sequence>MADLLQANADERAVHLERYGLSMHRLRPLQTAPGMSPDAAVASTHASSTHHALWGLTDASQHQTVIFSENTSVLIGDDTSQSPRTSDTGPGLILAIGLAKSSRLGLLMLQCEG</sequence>
<reference evidence="1" key="1">
    <citation type="submission" date="2022-11" db="EMBL/GenBank/DDBJ databases">
        <authorList>
            <person name="Petersen C."/>
        </authorList>
    </citation>
    <scope>NUCLEOTIDE SEQUENCE</scope>
    <source>
        <strain evidence="1">IBT 22155</strain>
    </source>
</reference>
<accession>A0A9W9L9A2</accession>
<gene>
    <name evidence="1" type="ORF">N7515_002036</name>
</gene>
<dbReference type="AlphaFoldDB" id="A0A9W9L9A2"/>
<dbReference type="EMBL" id="JAPQKL010000002">
    <property type="protein sequence ID" value="KAJ5143249.1"/>
    <property type="molecule type" value="Genomic_DNA"/>
</dbReference>
<reference evidence="1" key="2">
    <citation type="journal article" date="2023" name="IMA Fungus">
        <title>Comparative genomic study of the Penicillium genus elucidates a diverse pangenome and 15 lateral gene transfer events.</title>
        <authorList>
            <person name="Petersen C."/>
            <person name="Sorensen T."/>
            <person name="Nielsen M.R."/>
            <person name="Sondergaard T.E."/>
            <person name="Sorensen J.L."/>
            <person name="Fitzpatrick D.A."/>
            <person name="Frisvad J.C."/>
            <person name="Nielsen K.L."/>
        </authorList>
    </citation>
    <scope>NUCLEOTIDE SEQUENCE</scope>
    <source>
        <strain evidence="1">IBT 22155</strain>
    </source>
</reference>
<dbReference type="RefSeq" id="XP_056524893.1">
    <property type="nucleotide sequence ID" value="XM_056662780.1"/>
</dbReference>